<dbReference type="Gene3D" id="3.50.50.60">
    <property type="entry name" value="FAD/NAD(P)-binding domain"/>
    <property type="match status" value="3"/>
</dbReference>
<dbReference type="InterPro" id="IPR028261">
    <property type="entry name" value="DPD_II"/>
</dbReference>
<keyword evidence="3" id="KW-1185">Reference proteome</keyword>
<dbReference type="InterPro" id="IPR023753">
    <property type="entry name" value="FAD/NAD-binding_dom"/>
</dbReference>
<proteinExistence type="predicted"/>
<evidence type="ECO:0000259" key="1">
    <source>
        <dbReference type="PROSITE" id="PS51379"/>
    </source>
</evidence>
<dbReference type="PRINTS" id="PR00419">
    <property type="entry name" value="ADXRDTASE"/>
</dbReference>
<dbReference type="HOGENOM" id="CLU_000422_3_3_0"/>
<gene>
    <name evidence="2" type="ordered locus">Trad_0918</name>
</gene>
<dbReference type="InterPro" id="IPR036188">
    <property type="entry name" value="FAD/NAD-bd_sf"/>
</dbReference>
<dbReference type="GO" id="GO:0051536">
    <property type="term" value="F:iron-sulfur cluster binding"/>
    <property type="evidence" value="ECO:0007669"/>
    <property type="project" value="InterPro"/>
</dbReference>
<dbReference type="eggNOG" id="COG0493">
    <property type="taxonomic scope" value="Bacteria"/>
</dbReference>
<dbReference type="Pfam" id="PF14691">
    <property type="entry name" value="Fer4_20"/>
    <property type="match status" value="1"/>
</dbReference>
<dbReference type="InterPro" id="IPR009051">
    <property type="entry name" value="Helical_ferredxn"/>
</dbReference>
<dbReference type="PANTHER" id="PTHR42783:SF3">
    <property type="entry name" value="GLUTAMATE SYNTHASE [NADPH] SMALL CHAIN-RELATED"/>
    <property type="match status" value="1"/>
</dbReference>
<accession>D7CUR0</accession>
<dbReference type="OrthoDB" id="9803192at2"/>
<evidence type="ECO:0000313" key="3">
    <source>
        <dbReference type="Proteomes" id="UP000000379"/>
    </source>
</evidence>
<dbReference type="SUPFAM" id="SSF51971">
    <property type="entry name" value="Nucleotide-binding domain"/>
    <property type="match status" value="1"/>
</dbReference>
<sequence>MVQPSLEALEARFRELKPPMTAREAKVEANRCLYCFDAPCIRACPTHIDVPTFIRKIATDNVTGAAVTILEANLMAATCARVCPVEELCEGACVLGADHKPIEIGRLQRYAMDHLYSRRKLPFTPAPPTGKRVAVVGAGPAGLSCAGELARRGYEVTVFEKNPLPGGLSTYGIVVLREPIRVALEEVAMIEALGVEIRTGVEVGRDVQAPELLRDFDAVFLGVGMGAVPHLGIPGEDLEGVTEALSFIAETKLAEREGLERLRALPVGRHVAVIGAGNTAVDAATVARRLGAERVTMVYRRGETEMTAYDFEVAFVRNEGVELRFFSQPVRILGEGGRVTGLECLRVELGPPGPDGRALPRPVPGSEWVLPCDQVIKAIGQEKRVDLFAHFGLEQERGYVNVDAALRTSHPKVFAGGDCIRATGEAMTVTATEDGKRAARAIHALLGAAALAAD</sequence>
<evidence type="ECO:0000313" key="2">
    <source>
        <dbReference type="EMBL" id="ADI14051.1"/>
    </source>
</evidence>
<dbReference type="EMBL" id="CP002049">
    <property type="protein sequence ID" value="ADI14051.1"/>
    <property type="molecule type" value="Genomic_DNA"/>
</dbReference>
<reference evidence="2 3" key="2">
    <citation type="journal article" date="2011" name="Stand. Genomic Sci.">
        <title>Complete genome sequence of Truepera radiovictrix type strain (RQ-24).</title>
        <authorList>
            <person name="Ivanova N."/>
            <person name="Rohde C."/>
            <person name="Munk C."/>
            <person name="Nolan M."/>
            <person name="Lucas S."/>
            <person name="Del Rio T.G."/>
            <person name="Tice H."/>
            <person name="Deshpande S."/>
            <person name="Cheng J.F."/>
            <person name="Tapia R."/>
            <person name="Han C."/>
            <person name="Goodwin L."/>
            <person name="Pitluck S."/>
            <person name="Liolios K."/>
            <person name="Mavromatis K."/>
            <person name="Mikhailova N."/>
            <person name="Pati A."/>
            <person name="Chen A."/>
            <person name="Palaniappan K."/>
            <person name="Land M."/>
            <person name="Hauser L."/>
            <person name="Chang Y.J."/>
            <person name="Jeffries C.D."/>
            <person name="Brambilla E."/>
            <person name="Rohde M."/>
            <person name="Goker M."/>
            <person name="Tindall B.J."/>
            <person name="Woyke T."/>
            <person name="Bristow J."/>
            <person name="Eisen J.A."/>
            <person name="Markowitz V."/>
            <person name="Hugenholtz P."/>
            <person name="Kyrpides N.C."/>
            <person name="Klenk H.P."/>
            <person name="Lapidus A."/>
        </authorList>
    </citation>
    <scope>NUCLEOTIDE SEQUENCE [LARGE SCALE GENOMIC DNA]</scope>
    <source>
        <strain evidence="3">DSM 17093 / CIP 108686 / LMG 22925 / RQ-24</strain>
    </source>
</reference>
<dbReference type="AlphaFoldDB" id="D7CUR0"/>
<dbReference type="Pfam" id="PF07992">
    <property type="entry name" value="Pyr_redox_2"/>
    <property type="match status" value="1"/>
</dbReference>
<reference evidence="3" key="1">
    <citation type="submission" date="2010-05" db="EMBL/GenBank/DDBJ databases">
        <title>The complete genome of Truepera radiovictris DSM 17093.</title>
        <authorList>
            <consortium name="US DOE Joint Genome Institute (JGI-PGF)"/>
            <person name="Lucas S."/>
            <person name="Copeland A."/>
            <person name="Lapidus A."/>
            <person name="Glavina del Rio T."/>
            <person name="Dalin E."/>
            <person name="Tice H."/>
            <person name="Bruce D."/>
            <person name="Goodwin L."/>
            <person name="Pitluck S."/>
            <person name="Kyrpides N."/>
            <person name="Mavromatis K."/>
            <person name="Ovchinnikova G."/>
            <person name="Munk A.C."/>
            <person name="Detter J.C."/>
            <person name="Han C."/>
            <person name="Tapia R."/>
            <person name="Land M."/>
            <person name="Hauser L."/>
            <person name="Markowitz V."/>
            <person name="Cheng J.-F."/>
            <person name="Hugenholtz P."/>
            <person name="Woyke T."/>
            <person name="Wu D."/>
            <person name="Tindall B."/>
            <person name="Pomrenke H.G."/>
            <person name="Brambilla E."/>
            <person name="Klenk H.-P."/>
            <person name="Eisen J.A."/>
        </authorList>
    </citation>
    <scope>NUCLEOTIDE SEQUENCE [LARGE SCALE GENOMIC DNA]</scope>
    <source>
        <strain evidence="3">DSM 17093 / CIP 108686 / LMG 22925 / RQ-24</strain>
    </source>
</reference>
<name>D7CUR0_TRURR</name>
<feature type="domain" description="4Fe-4S ferredoxin-type" evidence="1">
    <location>
        <begin position="23"/>
        <end position="56"/>
    </location>
</feature>
<dbReference type="PANTHER" id="PTHR42783">
    <property type="entry name" value="GLUTAMATE SYNTHASE [NADPH] SMALL CHAIN"/>
    <property type="match status" value="1"/>
</dbReference>
<dbReference type="InterPro" id="IPR017896">
    <property type="entry name" value="4Fe4S_Fe-S-bd"/>
</dbReference>
<organism evidence="2 3">
    <name type="scientific">Truepera radiovictrix (strain DSM 17093 / CIP 108686 / LMG 22925 / RQ-24)</name>
    <dbReference type="NCBI Taxonomy" id="649638"/>
    <lineage>
        <taxon>Bacteria</taxon>
        <taxon>Thermotogati</taxon>
        <taxon>Deinococcota</taxon>
        <taxon>Deinococci</taxon>
        <taxon>Trueperales</taxon>
        <taxon>Trueperaceae</taxon>
        <taxon>Truepera</taxon>
    </lineage>
</organism>
<dbReference type="PROSITE" id="PS51379">
    <property type="entry name" value="4FE4S_FER_2"/>
    <property type="match status" value="1"/>
</dbReference>
<dbReference type="RefSeq" id="WP_013177423.1">
    <property type="nucleotide sequence ID" value="NC_014221.1"/>
</dbReference>
<dbReference type="SUPFAM" id="SSF46548">
    <property type="entry name" value="alpha-helical ferredoxin"/>
    <property type="match status" value="1"/>
</dbReference>
<dbReference type="Proteomes" id="UP000000379">
    <property type="component" value="Chromosome"/>
</dbReference>
<dbReference type="GO" id="GO:0016491">
    <property type="term" value="F:oxidoreductase activity"/>
    <property type="evidence" value="ECO:0007669"/>
    <property type="project" value="InterPro"/>
</dbReference>
<protein>
    <submittedName>
        <fullName evidence="2">FAD-dependent pyridine nucleotide-disulfide oxidoreductase</fullName>
    </submittedName>
</protein>
<dbReference type="KEGG" id="tra:Trad_0918"/>
<dbReference type="STRING" id="649638.Trad_0918"/>
<dbReference type="Gene3D" id="1.10.1060.10">
    <property type="entry name" value="Alpha-helical ferredoxin"/>
    <property type="match status" value="1"/>
</dbReference>